<dbReference type="EMBL" id="JF510462">
    <property type="protein sequence ID" value="AFC40562.1"/>
    <property type="molecule type" value="Genomic_DNA"/>
</dbReference>
<gene>
    <name evidence="2" type="primary">ORF2</name>
</gene>
<sequence>MDVSQRYWNLVQSLVDRAITTRDLWRVIDPGQYAQVLKSKEYGFKIKNILCDVAKTMAWTKCAMDYMKSADAIFDTTNPIFQVCLANNIDPIKLASYMAKWASAHNEGKVRNVFWITGSTSTGARLLFDAIASSVPLVKYADWMTPENPFWRCTKSLMIVWDDGRISKSQLPVIMPVFRGDYICRGAPAPYRKFEMFCTPVLLWGDPDDIFFVHSSECVSTDHVDDFKAMCTRLHLTAPLPPCVSNFTVRDVHAFVRWGLGSNDCDVADIDMFNPCFISQ</sequence>
<evidence type="ECO:0000259" key="1">
    <source>
        <dbReference type="Pfam" id="PF01057"/>
    </source>
</evidence>
<organism evidence="2 3">
    <name type="scientific">Goose adenovirus 4</name>
    <dbReference type="NCBI Taxonomy" id="1193422"/>
    <lineage>
        <taxon>Viruses</taxon>
        <taxon>Varidnaviria</taxon>
        <taxon>Bamfordvirae</taxon>
        <taxon>Preplasmiviricota</taxon>
        <taxon>Polisuviricotina</taxon>
        <taxon>Pharingeaviricetes</taxon>
        <taxon>Rowavirales</taxon>
        <taxon>Adenoviridae</taxon>
        <taxon>Aviadenovirus</taxon>
        <taxon>Aviadenovirus anseris</taxon>
        <taxon>Goose aviadenovirus A</taxon>
    </lineage>
</organism>
<dbReference type="GO" id="GO:0019079">
    <property type="term" value="P:viral genome replication"/>
    <property type="evidence" value="ECO:0007669"/>
    <property type="project" value="InterPro"/>
</dbReference>
<dbReference type="GeneID" id="12978933"/>
<reference evidence="2 3" key="1">
    <citation type="journal article" date="2010" name="Acta Vet. Hung.">
        <title>Hepatitis and hydropericardium syndrome associated with adenovirus infection in goslings.</title>
        <authorList>
            <person name="Ivanics E."/>
            <person name="Palya V."/>
            <person name="Markos B."/>
            <person name="Dan A."/>
            <person name="Ursu K."/>
            <person name="Harrach B."/>
            <person name="Kajan G."/>
            <person name="Glavits R."/>
        </authorList>
    </citation>
    <scope>NUCLEOTIDE SEQUENCE [LARGE SCALE GENOMIC DNA]</scope>
    <source>
        <strain evidence="2">P29</strain>
    </source>
</reference>
<dbReference type="RefSeq" id="YP_006383552.1">
    <property type="nucleotide sequence ID" value="NC_017979.1"/>
</dbReference>
<protein>
    <submittedName>
        <fullName evidence="2">Protein ORF2</fullName>
    </submittedName>
</protein>
<name>I3PMM2_9ADEN</name>
<dbReference type="OrthoDB" id="6479at10239"/>
<dbReference type="Gene3D" id="3.40.50.300">
    <property type="entry name" value="P-loop containing nucleotide triphosphate hydrolases"/>
    <property type="match status" value="1"/>
</dbReference>
<reference evidence="2 3" key="2">
    <citation type="journal article" date="2012" name="J. Gen. Virol.">
        <title>Genome sequence of a waterfowl aviadenovirus, goose adenovirus 4.</title>
        <authorList>
            <person name="Kajan G.L."/>
            <person name="Davison A.J."/>
            <person name="Palya V."/>
            <person name="Harrach B."/>
            <person name="Benko M."/>
        </authorList>
    </citation>
    <scope>NUCLEOTIDE SEQUENCE [LARGE SCALE GENOMIC DNA]</scope>
    <source>
        <strain evidence="2">P29</strain>
    </source>
</reference>
<dbReference type="Proteomes" id="UP000107383">
    <property type="component" value="Segment"/>
</dbReference>
<accession>I3PMM2</accession>
<evidence type="ECO:0000313" key="3">
    <source>
        <dbReference type="Proteomes" id="UP000107383"/>
    </source>
</evidence>
<dbReference type="InterPro" id="IPR027417">
    <property type="entry name" value="P-loop_NTPase"/>
</dbReference>
<feature type="domain" description="Parvovirus non-structural protein 1 helicase" evidence="1">
    <location>
        <begin position="4"/>
        <end position="259"/>
    </location>
</feature>
<dbReference type="KEGG" id="vg:12978933"/>
<dbReference type="Pfam" id="PF01057">
    <property type="entry name" value="Parvo_NS1"/>
    <property type="match status" value="1"/>
</dbReference>
<proteinExistence type="predicted"/>
<keyword evidence="3" id="KW-1185">Reference proteome</keyword>
<dbReference type="InterPro" id="IPR001257">
    <property type="entry name" value="Parvovirus_NS1_helicase"/>
</dbReference>
<evidence type="ECO:0000313" key="2">
    <source>
        <dbReference type="EMBL" id="AFC40562.1"/>
    </source>
</evidence>